<evidence type="ECO:0000259" key="9">
    <source>
        <dbReference type="PROSITE" id="PS50102"/>
    </source>
</evidence>
<dbReference type="GO" id="GO:0005730">
    <property type="term" value="C:nucleolus"/>
    <property type="evidence" value="ECO:0007669"/>
    <property type="project" value="UniProtKB-SubCell"/>
</dbReference>
<dbReference type="Proteomes" id="UP000663827">
    <property type="component" value="Unassembled WGS sequence"/>
</dbReference>
<protein>
    <recommendedName>
        <fullName evidence="4">Nucleolar protein 12</fullName>
    </recommendedName>
</protein>
<dbReference type="AlphaFoldDB" id="A0A8H3EB62"/>
<feature type="compositionally biased region" description="Basic and acidic residues" evidence="8">
    <location>
        <begin position="575"/>
        <end position="587"/>
    </location>
</feature>
<feature type="compositionally biased region" description="Acidic residues" evidence="8">
    <location>
        <begin position="79"/>
        <end position="88"/>
    </location>
</feature>
<feature type="region of interest" description="Disordered" evidence="8">
    <location>
        <begin position="219"/>
        <end position="254"/>
    </location>
</feature>
<dbReference type="SMART" id="SM00360">
    <property type="entry name" value="RRM"/>
    <property type="match status" value="1"/>
</dbReference>
<dbReference type="Pfam" id="PF00076">
    <property type="entry name" value="RRM_1"/>
    <property type="match status" value="1"/>
</dbReference>
<dbReference type="PANTHER" id="PTHR23236:SF25">
    <property type="entry name" value="RNA-BINDING PROTEIN 34"/>
    <property type="match status" value="1"/>
</dbReference>
<dbReference type="PANTHER" id="PTHR23236">
    <property type="entry name" value="EUKARYOTIC TRANSLATION INITIATION FACTOR 4B/4H"/>
    <property type="match status" value="1"/>
</dbReference>
<proteinExistence type="inferred from homology"/>
<feature type="region of interest" description="Disordered" evidence="8">
    <location>
        <begin position="372"/>
        <end position="434"/>
    </location>
</feature>
<dbReference type="EMBL" id="CAJNJQ010004609">
    <property type="protein sequence ID" value="CAE7212404.1"/>
    <property type="molecule type" value="Genomic_DNA"/>
</dbReference>
<feature type="compositionally biased region" description="Low complexity" evidence="8">
    <location>
        <begin position="122"/>
        <end position="134"/>
    </location>
</feature>
<dbReference type="InterPro" id="IPR000504">
    <property type="entry name" value="RRM_dom"/>
</dbReference>
<dbReference type="GO" id="GO:0019843">
    <property type="term" value="F:rRNA binding"/>
    <property type="evidence" value="ECO:0007669"/>
    <property type="project" value="TreeGrafter"/>
</dbReference>
<feature type="compositionally biased region" description="Basic and acidic residues" evidence="8">
    <location>
        <begin position="234"/>
        <end position="254"/>
    </location>
</feature>
<evidence type="ECO:0000313" key="10">
    <source>
        <dbReference type="EMBL" id="CAE7212404.1"/>
    </source>
</evidence>
<comment type="subcellular location">
    <subcellularLocation>
        <location evidence="2">Nucleus</location>
        <location evidence="2">Nucleolus</location>
    </subcellularLocation>
</comment>
<keyword evidence="5 7" id="KW-0694">RNA-binding</keyword>
<sequence length="623" mass="68154">MTGFDSALDALFKSSAGALPPKPIPKPTAVPIPIPVVPPNLQASTSAPTKRKLEKTDQSGTKRRKPNQSEQKLKAKEEDSSEEDDPAVEDAYHQRKSKATQSKAEKSSQIEAKVPVEESDSDSGSNSDTGVDDSPPLHESLTQKPEVGRPRKKKYIPEGETPEQKDARTIFIGNLPASVAKSSARKSLQKHVLNCLSASYPDLPRPKIESSRFRSVAFNTPTTKLPSDALSSKPKRETPLSEHNRTRAAEWRATQDPEGTTLKTFQTPAQKKKTAYITGALHDSAKSSASAYVVFAYPDPVEGSEPAWDPAEVAARAVLACDGSTFMDRVLRVDRVGKREEDKPDPRTMIFVGNLDFEVDENAVRELFEKLVEKERGESEAQEGGSDSESEDGEDEDESEQEDEAGEESADGEGNEVGEAKESSPTKATPAPLNSATKAWVKNVRIIRDKDTQLGKGFGYVQFIDRASADEILAMEPGTIKLAKRKLRIQRCKTVPGVSLQKPKVSRPANDSKKSDPPSKSDRQKPKANKPARVLRADTGLGERIRSLSKEDRKSVKAGDADRIARRLAKKKAKVVSERGARKEVSRSKANILGGPNPHKPKHGKSGKRERSDKALLKKNVKK</sequence>
<comment type="caution">
    <text evidence="10">The sequence shown here is derived from an EMBL/GenBank/DDBJ whole genome shotgun (WGS) entry which is preliminary data.</text>
</comment>
<keyword evidence="6" id="KW-0539">Nucleus</keyword>
<feature type="compositionally biased region" description="Basic and acidic residues" evidence="8">
    <location>
        <begin position="541"/>
        <end position="565"/>
    </location>
</feature>
<reference evidence="10" key="1">
    <citation type="submission" date="2021-01" db="EMBL/GenBank/DDBJ databases">
        <authorList>
            <person name="Kaushik A."/>
        </authorList>
    </citation>
    <scope>NUCLEOTIDE SEQUENCE</scope>
    <source>
        <strain evidence="10">AG5</strain>
    </source>
</reference>
<feature type="domain" description="RRM" evidence="9">
    <location>
        <begin position="348"/>
        <end position="494"/>
    </location>
</feature>
<dbReference type="InterPro" id="IPR035979">
    <property type="entry name" value="RBD_domain_sf"/>
</dbReference>
<evidence type="ECO:0000256" key="7">
    <source>
        <dbReference type="PROSITE-ProRule" id="PRU00176"/>
    </source>
</evidence>
<feature type="compositionally biased region" description="Polar residues" evidence="8">
    <location>
        <begin position="425"/>
        <end position="434"/>
    </location>
</feature>
<evidence type="ECO:0000256" key="5">
    <source>
        <dbReference type="ARBA" id="ARBA00022884"/>
    </source>
</evidence>
<evidence type="ECO:0000256" key="4">
    <source>
        <dbReference type="ARBA" id="ARBA00015520"/>
    </source>
</evidence>
<feature type="compositionally biased region" description="Acidic residues" evidence="8">
    <location>
        <begin position="386"/>
        <end position="416"/>
    </location>
</feature>
<dbReference type="PROSITE" id="PS50102">
    <property type="entry name" value="RRM"/>
    <property type="match status" value="1"/>
</dbReference>
<evidence type="ECO:0000256" key="8">
    <source>
        <dbReference type="SAM" id="MobiDB-lite"/>
    </source>
</evidence>
<feature type="region of interest" description="Disordered" evidence="8">
    <location>
        <begin position="15"/>
        <end position="169"/>
    </location>
</feature>
<evidence type="ECO:0000256" key="1">
    <source>
        <dbReference type="ARBA" id="ARBA00002475"/>
    </source>
</evidence>
<feature type="compositionally biased region" description="Pro residues" evidence="8">
    <location>
        <begin position="20"/>
        <end position="38"/>
    </location>
</feature>
<comment type="similarity">
    <text evidence="3">Belongs to the RRM RBM34 family.</text>
</comment>
<comment type="function">
    <text evidence="1">Involved in pre-25S rRNA processing.</text>
</comment>
<feature type="region of interest" description="Disordered" evidence="8">
    <location>
        <begin position="495"/>
        <end position="623"/>
    </location>
</feature>
<evidence type="ECO:0000256" key="3">
    <source>
        <dbReference type="ARBA" id="ARBA00007077"/>
    </source>
</evidence>
<evidence type="ECO:0000313" key="11">
    <source>
        <dbReference type="Proteomes" id="UP000663827"/>
    </source>
</evidence>
<evidence type="ECO:0000256" key="6">
    <source>
        <dbReference type="ARBA" id="ARBA00023242"/>
    </source>
</evidence>
<feature type="compositionally biased region" description="Basic and acidic residues" evidence="8">
    <location>
        <begin position="510"/>
        <end position="525"/>
    </location>
</feature>
<dbReference type="InterPro" id="IPR012677">
    <property type="entry name" value="Nucleotide-bd_a/b_plait_sf"/>
</dbReference>
<evidence type="ECO:0000256" key="2">
    <source>
        <dbReference type="ARBA" id="ARBA00004604"/>
    </source>
</evidence>
<dbReference type="GO" id="GO:0000463">
    <property type="term" value="P:maturation of LSU-rRNA from tricistronic rRNA transcript (SSU-rRNA, 5.8S rRNA, LSU-rRNA)"/>
    <property type="evidence" value="ECO:0007669"/>
    <property type="project" value="TreeGrafter"/>
</dbReference>
<gene>
    <name evidence="10" type="ORF">RDB_LOCUS154331</name>
</gene>
<organism evidence="10 11">
    <name type="scientific">Rhizoctonia solani</name>
    <dbReference type="NCBI Taxonomy" id="456999"/>
    <lineage>
        <taxon>Eukaryota</taxon>
        <taxon>Fungi</taxon>
        <taxon>Dikarya</taxon>
        <taxon>Basidiomycota</taxon>
        <taxon>Agaricomycotina</taxon>
        <taxon>Agaricomycetes</taxon>
        <taxon>Cantharellales</taxon>
        <taxon>Ceratobasidiaceae</taxon>
        <taxon>Rhizoctonia</taxon>
    </lineage>
</organism>
<dbReference type="Gene3D" id="3.30.70.330">
    <property type="match status" value="2"/>
</dbReference>
<feature type="compositionally biased region" description="Basic and acidic residues" evidence="8">
    <location>
        <begin position="607"/>
        <end position="616"/>
    </location>
</feature>
<name>A0A8H3EB62_9AGAM</name>
<dbReference type="SUPFAM" id="SSF54928">
    <property type="entry name" value="RNA-binding domain, RBD"/>
    <property type="match status" value="2"/>
</dbReference>
<accession>A0A8H3EB62</accession>